<evidence type="ECO:0000313" key="2">
    <source>
        <dbReference type="Proteomes" id="UP001231649"/>
    </source>
</evidence>
<keyword evidence="2" id="KW-1185">Reference proteome</keyword>
<organism evidence="1 2">
    <name type="scientific">Mythimna loreyi</name>
    <dbReference type="NCBI Taxonomy" id="667449"/>
    <lineage>
        <taxon>Eukaryota</taxon>
        <taxon>Metazoa</taxon>
        <taxon>Ecdysozoa</taxon>
        <taxon>Arthropoda</taxon>
        <taxon>Hexapoda</taxon>
        <taxon>Insecta</taxon>
        <taxon>Pterygota</taxon>
        <taxon>Neoptera</taxon>
        <taxon>Endopterygota</taxon>
        <taxon>Lepidoptera</taxon>
        <taxon>Glossata</taxon>
        <taxon>Ditrysia</taxon>
        <taxon>Noctuoidea</taxon>
        <taxon>Noctuidae</taxon>
        <taxon>Noctuinae</taxon>
        <taxon>Hadenini</taxon>
        <taxon>Mythimna</taxon>
    </lineage>
</organism>
<protein>
    <submittedName>
        <fullName evidence="1">Uncharacterized protein</fullName>
    </submittedName>
</protein>
<sequence>MASKSRSLIEDVNTNTEECFNSIIAELTGGKRINFALRVVTKEDMRQRLFRLTRKLQFQPSKNLFQITIPVVMQDIEKRRAKKRKLNMKNPVRKRRVLKDTS</sequence>
<dbReference type="EMBL" id="CM056795">
    <property type="protein sequence ID" value="KAJ8720601.1"/>
    <property type="molecule type" value="Genomic_DNA"/>
</dbReference>
<proteinExistence type="predicted"/>
<evidence type="ECO:0000313" key="1">
    <source>
        <dbReference type="EMBL" id="KAJ8720601.1"/>
    </source>
</evidence>
<name>A0ACC2QNP5_9NEOP</name>
<accession>A0ACC2QNP5</accession>
<gene>
    <name evidence="1" type="ORF">PYW08_006066</name>
</gene>
<reference evidence="1" key="1">
    <citation type="submission" date="2023-03" db="EMBL/GenBank/DDBJ databases">
        <title>Chromosome-level genomes of two armyworms, Mythimna separata and Mythimna loreyi, provide insights into the biosynthesis and reception of sex pheromones.</title>
        <authorList>
            <person name="Zhao H."/>
        </authorList>
    </citation>
    <scope>NUCLEOTIDE SEQUENCE</scope>
    <source>
        <strain evidence="1">BeijingLab</strain>
    </source>
</reference>
<dbReference type="Proteomes" id="UP001231649">
    <property type="component" value="Chromosome 19"/>
</dbReference>
<comment type="caution">
    <text evidence="1">The sequence shown here is derived from an EMBL/GenBank/DDBJ whole genome shotgun (WGS) entry which is preliminary data.</text>
</comment>